<name>A0A1G9W1L1_ALLAB</name>
<keyword evidence="1" id="KW-0732">Signal</keyword>
<feature type="chain" id="PRO_5038923049" evidence="1">
    <location>
        <begin position="32"/>
        <end position="112"/>
    </location>
</feature>
<accession>A0A1G9W1L1</accession>
<feature type="signal peptide" evidence="1">
    <location>
        <begin position="1"/>
        <end position="31"/>
    </location>
</feature>
<sequence>MRKSMKKSLFALATLPIAGTLAIMGAGAATASTSIGTESPVHQLANCDPIARLSDRASGICHDSAFRVGVRCKSTRGDWQVFFSDWTQKGYWATAFCPATWVSVSADYDLPD</sequence>
<dbReference type="EMBL" id="LT629701">
    <property type="protein sequence ID" value="SDM78081.1"/>
    <property type="molecule type" value="Genomic_DNA"/>
</dbReference>
<proteinExistence type="predicted"/>
<protein>
    <submittedName>
        <fullName evidence="2">Uncharacterized protein</fullName>
    </submittedName>
</protein>
<keyword evidence="3" id="KW-1185">Reference proteome</keyword>
<reference evidence="2 3" key="1">
    <citation type="submission" date="2016-10" db="EMBL/GenBank/DDBJ databases">
        <authorList>
            <person name="de Groot N.N."/>
        </authorList>
    </citation>
    <scope>NUCLEOTIDE SEQUENCE [LARGE SCALE GENOMIC DNA]</scope>
    <source>
        <strain evidence="2 3">DSM 44149</strain>
    </source>
</reference>
<evidence type="ECO:0000256" key="1">
    <source>
        <dbReference type="SAM" id="SignalP"/>
    </source>
</evidence>
<gene>
    <name evidence="2" type="ORF">SAMN04489726_3337</name>
</gene>
<dbReference type="Proteomes" id="UP000183376">
    <property type="component" value="Chromosome I"/>
</dbReference>
<evidence type="ECO:0000313" key="2">
    <source>
        <dbReference type="EMBL" id="SDM78081.1"/>
    </source>
</evidence>
<dbReference type="AlphaFoldDB" id="A0A1G9W1L1"/>
<organism evidence="2 3">
    <name type="scientific">Allokutzneria albata</name>
    <name type="common">Kibdelosporangium albatum</name>
    <dbReference type="NCBI Taxonomy" id="211114"/>
    <lineage>
        <taxon>Bacteria</taxon>
        <taxon>Bacillati</taxon>
        <taxon>Actinomycetota</taxon>
        <taxon>Actinomycetes</taxon>
        <taxon>Pseudonocardiales</taxon>
        <taxon>Pseudonocardiaceae</taxon>
        <taxon>Allokutzneria</taxon>
    </lineage>
</organism>
<evidence type="ECO:0000313" key="3">
    <source>
        <dbReference type="Proteomes" id="UP000183376"/>
    </source>
</evidence>